<feature type="domain" description="AAA+ ATPase" evidence="4">
    <location>
        <begin position="99"/>
        <end position="238"/>
    </location>
</feature>
<evidence type="ECO:0000313" key="5">
    <source>
        <dbReference type="EMBL" id="OIQ92447.1"/>
    </source>
</evidence>
<sequence length="245" mass="27090">MLSEHTLGQLRGLRLDGMIHAIEEQARNATAAALSFDERLSLIVQREITWREDRRLQRLLKAAKLKVGEACVEDIDWRASRGLDRAVVAALAGGDWVRQAHNLLITGATGCGKTWLACALAHQAARSGFTVLYTRAARLFDELQVAHGDGSFARRLAQLAKLDVLLIDDFAISPIDAAQRNDLLELLDDRVGSRSTLITSQLPVKAWHAYLDDPTLADAILDRVVHSSHKIELKGRSLREPNPNP</sequence>
<gene>
    <name evidence="5" type="primary">dnaA_12</name>
    <name evidence="5" type="ORF">GALL_255930</name>
</gene>
<dbReference type="AlphaFoldDB" id="A0A1J5RKE5"/>
<keyword evidence="2" id="KW-0547">Nucleotide-binding</keyword>
<evidence type="ECO:0000256" key="3">
    <source>
        <dbReference type="ARBA" id="ARBA00022840"/>
    </source>
</evidence>
<evidence type="ECO:0000256" key="2">
    <source>
        <dbReference type="ARBA" id="ARBA00022741"/>
    </source>
</evidence>
<dbReference type="NCBIfam" id="NF038214">
    <property type="entry name" value="IS21_help_AAA"/>
    <property type="match status" value="1"/>
</dbReference>
<dbReference type="GO" id="GO:0006260">
    <property type="term" value="P:DNA replication"/>
    <property type="evidence" value="ECO:0007669"/>
    <property type="project" value="TreeGrafter"/>
</dbReference>
<comment type="caution">
    <text evidence="5">The sequence shown here is derived from an EMBL/GenBank/DDBJ whole genome shotgun (WGS) entry which is preliminary data.</text>
</comment>
<dbReference type="PANTHER" id="PTHR30050:SF4">
    <property type="entry name" value="ATP-BINDING PROTEIN RV3427C IN INSERTION SEQUENCE-RELATED"/>
    <property type="match status" value="1"/>
</dbReference>
<dbReference type="InterPro" id="IPR028350">
    <property type="entry name" value="DNAC/IstB-like"/>
</dbReference>
<evidence type="ECO:0000256" key="1">
    <source>
        <dbReference type="ARBA" id="ARBA00008059"/>
    </source>
</evidence>
<dbReference type="EMBL" id="MLJW01000231">
    <property type="protein sequence ID" value="OIQ92447.1"/>
    <property type="molecule type" value="Genomic_DNA"/>
</dbReference>
<evidence type="ECO:0000259" key="4">
    <source>
        <dbReference type="SMART" id="SM00382"/>
    </source>
</evidence>
<dbReference type="Gene3D" id="3.40.50.300">
    <property type="entry name" value="P-loop containing nucleotide triphosphate hydrolases"/>
    <property type="match status" value="1"/>
</dbReference>
<dbReference type="PANTHER" id="PTHR30050">
    <property type="entry name" value="CHROMOSOMAL REPLICATION INITIATOR PROTEIN DNAA"/>
    <property type="match status" value="1"/>
</dbReference>
<dbReference type="GO" id="GO:0005524">
    <property type="term" value="F:ATP binding"/>
    <property type="evidence" value="ECO:0007669"/>
    <property type="project" value="UniProtKB-KW"/>
</dbReference>
<dbReference type="InterPro" id="IPR047661">
    <property type="entry name" value="IstB"/>
</dbReference>
<accession>A0A1J5RKE5</accession>
<name>A0A1J5RKE5_9ZZZZ</name>
<protein>
    <submittedName>
        <fullName evidence="5">Chromosomal replication initiator protein DnaA</fullName>
    </submittedName>
</protein>
<keyword evidence="3" id="KW-0067">ATP-binding</keyword>
<dbReference type="InterPro" id="IPR002611">
    <property type="entry name" value="IstB_ATP-bd"/>
</dbReference>
<dbReference type="InterPro" id="IPR027417">
    <property type="entry name" value="P-loop_NTPase"/>
</dbReference>
<dbReference type="CDD" id="cd00009">
    <property type="entry name" value="AAA"/>
    <property type="match status" value="1"/>
</dbReference>
<proteinExistence type="inferred from homology"/>
<comment type="similarity">
    <text evidence="1">Belongs to the IS21/IS1162 putative ATP-binding protein family.</text>
</comment>
<dbReference type="SUPFAM" id="SSF52540">
    <property type="entry name" value="P-loop containing nucleoside triphosphate hydrolases"/>
    <property type="match status" value="1"/>
</dbReference>
<reference evidence="5" key="1">
    <citation type="submission" date="2016-10" db="EMBL/GenBank/DDBJ databases">
        <title>Sequence of Gallionella enrichment culture.</title>
        <authorList>
            <person name="Poehlein A."/>
            <person name="Muehling M."/>
            <person name="Daniel R."/>
        </authorList>
    </citation>
    <scope>NUCLEOTIDE SEQUENCE</scope>
</reference>
<organism evidence="5">
    <name type="scientific">mine drainage metagenome</name>
    <dbReference type="NCBI Taxonomy" id="410659"/>
    <lineage>
        <taxon>unclassified sequences</taxon>
        <taxon>metagenomes</taxon>
        <taxon>ecological metagenomes</taxon>
    </lineage>
</organism>
<dbReference type="SMART" id="SM00382">
    <property type="entry name" value="AAA"/>
    <property type="match status" value="1"/>
</dbReference>
<dbReference type="InterPro" id="IPR003593">
    <property type="entry name" value="AAA+_ATPase"/>
</dbReference>
<dbReference type="Pfam" id="PF01695">
    <property type="entry name" value="IstB_IS21"/>
    <property type="match status" value="1"/>
</dbReference>
<dbReference type="PIRSF" id="PIRSF003073">
    <property type="entry name" value="DNAC_TnpB_IstB"/>
    <property type="match status" value="1"/>
</dbReference>